<feature type="region of interest" description="Disordered" evidence="13">
    <location>
        <begin position="253"/>
        <end position="281"/>
    </location>
</feature>
<accession>A0A8X6NP61</accession>
<feature type="domain" description="AF4/FMR2 C-terminal homology" evidence="14">
    <location>
        <begin position="748"/>
        <end position="1033"/>
    </location>
</feature>
<protein>
    <recommendedName>
        <fullName evidence="3">AF4/FMR2 family member lilli</fullName>
    </recommendedName>
    <alternativeName>
        <fullName evidence="12">Protein lilliputian</fullName>
    </alternativeName>
</protein>
<keyword evidence="10" id="KW-0539">Nucleus</keyword>
<evidence type="ECO:0000256" key="9">
    <source>
        <dbReference type="ARBA" id="ARBA00023163"/>
    </source>
</evidence>
<comment type="similarity">
    <text evidence="2">Belongs to the AF4 family.</text>
</comment>
<evidence type="ECO:0000256" key="8">
    <source>
        <dbReference type="ARBA" id="ARBA00023125"/>
    </source>
</evidence>
<organism evidence="15 16">
    <name type="scientific">Nephila pilipes</name>
    <name type="common">Giant wood spider</name>
    <name type="synonym">Nephila maculata</name>
    <dbReference type="NCBI Taxonomy" id="299642"/>
    <lineage>
        <taxon>Eukaryota</taxon>
        <taxon>Metazoa</taxon>
        <taxon>Ecdysozoa</taxon>
        <taxon>Arthropoda</taxon>
        <taxon>Chelicerata</taxon>
        <taxon>Arachnida</taxon>
        <taxon>Araneae</taxon>
        <taxon>Araneomorphae</taxon>
        <taxon>Entelegynae</taxon>
        <taxon>Araneoidea</taxon>
        <taxon>Nephilidae</taxon>
        <taxon>Nephila</taxon>
    </lineage>
</organism>
<dbReference type="InterPro" id="IPR007797">
    <property type="entry name" value="AF4/FMR2"/>
</dbReference>
<evidence type="ECO:0000256" key="7">
    <source>
        <dbReference type="ARBA" id="ARBA00023015"/>
    </source>
</evidence>
<dbReference type="PANTHER" id="PTHR10528">
    <property type="entry name" value="AF4/FMR2 FAMILY MEMBER"/>
    <property type="match status" value="1"/>
</dbReference>
<feature type="region of interest" description="Disordered" evidence="13">
    <location>
        <begin position="208"/>
        <end position="235"/>
    </location>
</feature>
<feature type="compositionally biased region" description="Polar residues" evidence="13">
    <location>
        <begin position="69"/>
        <end position="79"/>
    </location>
</feature>
<evidence type="ECO:0000256" key="4">
    <source>
        <dbReference type="ARBA" id="ARBA00022473"/>
    </source>
</evidence>
<sequence>MLFVNEEFEEAQPVFSEPKKVHPETDDDMVRRIKSMLGEYVHESEFSVNESIEHEMKEMKHIPAHSSEIHSNSKPSHQKNLGEGKNTEEDSVAINKISTDANECMESFVKGTDDKVVSLNSDEVTVVPLNNCQNTASEEPSASSRRCSLKRQCKERISLLDYNPMFTIRTKRTKGNASKGKTTENLDIPTLKKCPEVQILDNLFEVPNQDHPPQLDAMLTPSCSYSSPSEKESLNDHNINFENFKHETKNKEDFKFQSEPSSLQAQSRSKKQPKKKKRKKIMYESLPIPEVSPLSANVQDSNGCSVDSKIGSCQIKNGIIKIRLSKLPDSKKDVSENSYEVSFCETDALSACKPLSVPLSPLAPDVYSAYCTTYKKKSHSSCKIKHAAKKKKGNEILSEEESNSVNSSTCVDNVSLNNNNNKPEVDEGNLHVLSDDMKNEKFETNESYQEIVKENVDMDSIVKLNKSKDISVTEKNNYVIPEKEINNEIELLSISTEKNEINTQTSIRSPSINRPDISNAKIMCSINLSLINRLPVKTYASIFTNDQSTNHCFGKEKNKEELLKDSSNSIHKNITDSEMICNSKKMFDMKEELLIPPTSNLVGTEFSGMEIRQSPTSLLDDSKDDSCPNLTPAYSFETLNADDGCNKSLCENLSAVQEPPLCSSTNNIPSDDHSDHSAKDASAFLHNSHINKVKIEVPDAILSNHERWNEYKEYKWCRDFTDISYNNGNSLLKEQISYRFWQDPELKKQYSSEYYLNEAKKLKHQADKEIDRMVQAMKYLEAVLYFILTGNAMEHSYIDTDRVHTMYKETLALIRFISSKFQKLHNASCRNIDNKLTVLSLRCQSLLYLKMYQLRRDEVRYLHRNITTFSKSENGSLPDQLSPPHLQLSRQSMKHSQVSPSHQASPCSLTPSPAGSVASVSSQSSGYSSSELGWSSTSTSTNFRAQAQHDMYTDAVTVSRNKYKMLQQQSAYLANLHLCHDLWEHADYLSSKEHSREFFLELDEECGCLSLHSPFSALVHYVRKEDTCLKLERQAISYQYSEYGESR</sequence>
<keyword evidence="8" id="KW-0238">DNA-binding</keyword>
<dbReference type="Proteomes" id="UP000887013">
    <property type="component" value="Unassembled WGS sequence"/>
</dbReference>
<evidence type="ECO:0000256" key="5">
    <source>
        <dbReference type="ARBA" id="ARBA00022553"/>
    </source>
</evidence>
<evidence type="ECO:0000256" key="10">
    <source>
        <dbReference type="ARBA" id="ARBA00023242"/>
    </source>
</evidence>
<feature type="region of interest" description="Disordered" evidence="13">
    <location>
        <begin position="64"/>
        <end position="90"/>
    </location>
</feature>
<feature type="region of interest" description="Disordered" evidence="13">
    <location>
        <begin position="873"/>
        <end position="922"/>
    </location>
</feature>
<dbReference type="GO" id="GO:0007366">
    <property type="term" value="P:periodic partitioning by pair rule gene"/>
    <property type="evidence" value="ECO:0007669"/>
    <property type="project" value="UniProtKB-KW"/>
</dbReference>
<dbReference type="GO" id="GO:0010468">
    <property type="term" value="P:regulation of gene expression"/>
    <property type="evidence" value="ECO:0007669"/>
    <property type="project" value="InterPro"/>
</dbReference>
<evidence type="ECO:0000256" key="3">
    <source>
        <dbReference type="ARBA" id="ARBA00021888"/>
    </source>
</evidence>
<feature type="compositionally biased region" description="Basic residues" evidence="13">
    <location>
        <begin position="268"/>
        <end position="280"/>
    </location>
</feature>
<comment type="caution">
    <text evidence="15">The sequence shown here is derived from an EMBL/GenBank/DDBJ whole genome shotgun (WGS) entry which is preliminary data.</text>
</comment>
<name>A0A8X6NP61_NEPPI</name>
<comment type="subcellular location">
    <subcellularLocation>
        <location evidence="1">Nucleus</location>
    </subcellularLocation>
</comment>
<dbReference type="GO" id="GO:0032783">
    <property type="term" value="C:super elongation complex"/>
    <property type="evidence" value="ECO:0007669"/>
    <property type="project" value="TreeGrafter"/>
</dbReference>
<evidence type="ECO:0000259" key="14">
    <source>
        <dbReference type="Pfam" id="PF18876"/>
    </source>
</evidence>
<dbReference type="AlphaFoldDB" id="A0A8X6NP61"/>
<keyword evidence="6" id="KW-0562">Pair-rule protein</keyword>
<evidence type="ECO:0000256" key="11">
    <source>
        <dbReference type="ARBA" id="ARBA00024653"/>
    </source>
</evidence>
<evidence type="ECO:0000256" key="13">
    <source>
        <dbReference type="SAM" id="MobiDB-lite"/>
    </source>
</evidence>
<keyword evidence="7" id="KW-0805">Transcription regulation</keyword>
<gene>
    <name evidence="15" type="primary">lilli</name>
    <name evidence="15" type="ORF">NPIL_463231</name>
</gene>
<keyword evidence="16" id="KW-1185">Reference proteome</keyword>
<evidence type="ECO:0000313" key="16">
    <source>
        <dbReference type="Proteomes" id="UP000887013"/>
    </source>
</evidence>
<evidence type="ECO:0000256" key="12">
    <source>
        <dbReference type="ARBA" id="ARBA00032149"/>
    </source>
</evidence>
<dbReference type="InterPro" id="IPR043640">
    <property type="entry name" value="AF4/FMR2_CHD"/>
</dbReference>
<evidence type="ECO:0000313" key="15">
    <source>
        <dbReference type="EMBL" id="GFT26597.1"/>
    </source>
</evidence>
<comment type="function">
    <text evidence="11">Has a role in transcriptional regulation. Acts in parallel with the Ras/MAPK and the PI3K/PKB pathways in the control of cell identity and cellular growth. Essential for regulation of the cytoskeleton and cell growth but not for cell proliferation or growth rate. Required specifically for the microtubule-based basal transport of lipid droplets. Plays a partially redundant function downstream of Raf in cell fate specification in the developing eye. Pair-rule protein that regulates embryonic cellularization, gastrulation and segmentation.</text>
</comment>
<evidence type="ECO:0000256" key="6">
    <source>
        <dbReference type="ARBA" id="ARBA00022788"/>
    </source>
</evidence>
<feature type="compositionally biased region" description="Polar residues" evidence="13">
    <location>
        <begin position="888"/>
        <end position="911"/>
    </location>
</feature>
<dbReference type="OrthoDB" id="6426150at2759"/>
<keyword evidence="4" id="KW-0217">Developmental protein</keyword>
<proteinExistence type="inferred from homology"/>
<keyword evidence="9" id="KW-0804">Transcription</keyword>
<keyword evidence="5" id="KW-0597">Phosphoprotein</keyword>
<feature type="compositionally biased region" description="Low complexity" evidence="13">
    <location>
        <begin position="912"/>
        <end position="922"/>
    </location>
</feature>
<dbReference type="GO" id="GO:0003677">
    <property type="term" value="F:DNA binding"/>
    <property type="evidence" value="ECO:0007669"/>
    <property type="project" value="UniProtKB-KW"/>
</dbReference>
<evidence type="ECO:0000256" key="2">
    <source>
        <dbReference type="ARBA" id="ARBA00007354"/>
    </source>
</evidence>
<reference evidence="15" key="1">
    <citation type="submission" date="2020-08" db="EMBL/GenBank/DDBJ databases">
        <title>Multicomponent nature underlies the extraordinary mechanical properties of spider dragline silk.</title>
        <authorList>
            <person name="Kono N."/>
            <person name="Nakamura H."/>
            <person name="Mori M."/>
            <person name="Yoshida Y."/>
            <person name="Ohtoshi R."/>
            <person name="Malay A.D."/>
            <person name="Moran D.A.P."/>
            <person name="Tomita M."/>
            <person name="Numata K."/>
            <person name="Arakawa K."/>
        </authorList>
    </citation>
    <scope>NUCLEOTIDE SEQUENCE</scope>
</reference>
<dbReference type="PANTHER" id="PTHR10528:SF17">
    <property type="entry name" value="AF4_FMR2 FAMILY MEMBER LILLI"/>
    <property type="match status" value="1"/>
</dbReference>
<dbReference type="Gene3D" id="6.10.250.2670">
    <property type="match status" value="1"/>
</dbReference>
<dbReference type="Pfam" id="PF18876">
    <property type="entry name" value="AFF4_CHD"/>
    <property type="match status" value="1"/>
</dbReference>
<evidence type="ECO:0000256" key="1">
    <source>
        <dbReference type="ARBA" id="ARBA00004123"/>
    </source>
</evidence>
<dbReference type="EMBL" id="BMAW01106898">
    <property type="protein sequence ID" value="GFT26597.1"/>
    <property type="molecule type" value="Genomic_DNA"/>
</dbReference>